<reference evidence="1 2" key="1">
    <citation type="journal article" date="2016" name="Nat. Commun.">
        <title>Thousands of microbial genomes shed light on interconnected biogeochemical processes in an aquifer system.</title>
        <authorList>
            <person name="Anantharaman K."/>
            <person name="Brown C.T."/>
            <person name="Hug L.A."/>
            <person name="Sharon I."/>
            <person name="Castelle C.J."/>
            <person name="Probst A.J."/>
            <person name="Thomas B.C."/>
            <person name="Singh A."/>
            <person name="Wilkins M.J."/>
            <person name="Karaoz U."/>
            <person name="Brodie E.L."/>
            <person name="Williams K.H."/>
            <person name="Hubbard S.S."/>
            <person name="Banfield J.F."/>
        </authorList>
    </citation>
    <scope>NUCLEOTIDE SEQUENCE [LARGE SCALE GENOMIC DNA]</scope>
</reference>
<evidence type="ECO:0000313" key="1">
    <source>
        <dbReference type="EMBL" id="OGM34537.1"/>
    </source>
</evidence>
<dbReference type="Proteomes" id="UP000177169">
    <property type="component" value="Unassembled WGS sequence"/>
</dbReference>
<proteinExistence type="predicted"/>
<evidence type="ECO:0000313" key="2">
    <source>
        <dbReference type="Proteomes" id="UP000177169"/>
    </source>
</evidence>
<gene>
    <name evidence="1" type="ORF">A3D01_03280</name>
</gene>
<accession>A0A1F7Z4R9</accession>
<dbReference type="EMBL" id="MGGR01000005">
    <property type="protein sequence ID" value="OGM34537.1"/>
    <property type="molecule type" value="Genomic_DNA"/>
</dbReference>
<protein>
    <submittedName>
        <fullName evidence="1">Uncharacterized protein</fullName>
    </submittedName>
</protein>
<dbReference type="STRING" id="1802505.A3D01_03280"/>
<organism evidence="1 2">
    <name type="scientific">Candidatus Woesebacteria bacterium RIFCSPHIGHO2_02_FULL_39_13</name>
    <dbReference type="NCBI Taxonomy" id="1802505"/>
    <lineage>
        <taxon>Bacteria</taxon>
        <taxon>Candidatus Woeseibacteriota</taxon>
    </lineage>
</organism>
<name>A0A1F7Z4R9_9BACT</name>
<dbReference type="AlphaFoldDB" id="A0A1F7Z4R9"/>
<sequence>MRLPTTKIGLLLETLLFLIIIIFSVKTAKAQIPPPYVPCNQVRSPEFHSLRPYQASPCNQEATELALYCDSSFVLPDTFVIDKTFSNPPTSWVYSYLGNPISPVRPEDSFNQPACRFCVGNFCAVSLGTACVADLNQCQTNTDCFNSCRNNLDGTETCTFLVNRERDVAIDLSGAEFPIMGNTQDVINSQNLWGNSLPFDVFDVSEPLDAYDPTKVNEYVSWYLNGIINRAEYKTLDPDDPNDFLKITDFSGPIRKLLSFENQITQRVSQINEANEGDVRHNQVVGCDNLTGNPTECYPQRAGVRERRLRDWLPNNLPPLREAFDNFSDYWGAYTDWRNGNPRFIGNLFDYIPFSSTEDRKGLDEAVFQSIQPAQPYVRIVSATLTQTPADLFFAHIEETAGLANILQKTFAFRGAALDGPPANIAPPANAYCDLVEVRSNPGDDLFAGEIRVHLEYEAQIDCSFLIPYLWPNPAEGVPPGNVCENLAGGTCQYIPENYQCDYVYGPVDCPPDPLNPEVIYCAVNCRPLSNTAACADLGKQCYPSTWGSCTGVTENVFVCPAGVDCTAVICQAGSFCDGDGCLPGSFCANNYCPPGYDCYDNPCSGSDVCANGCVQPITEPNLTQQCPVTVNVNLGTVTHTPKADELWSRFVSGPAGIFRRVFPKIEPGAPIEALWDIPASTPVTFTAPGLVYVGIPGSGRTQPELYFPHIGGIHQYFLKCIQRALRPQGFGEPCISGSPGTNAPTDSTCPNVPDSAIPARWIGPAGSGIKDHFIWAADLWCGGVGENMAEECYNYVVQQSLAAGVNPAFSLSIWLHESAASNYTCSGAGAQDFGINDPSIAMNLVLQLQRFLTLPYSSTYLYCRTQAQSRGLDPMFGFLDRFRDGNCDFVQNGSNAGWSFYQNMMSFAWPLVTEPIRNCVTGWFGILWPTDFACP</sequence>
<comment type="caution">
    <text evidence="1">The sequence shown here is derived from an EMBL/GenBank/DDBJ whole genome shotgun (WGS) entry which is preliminary data.</text>
</comment>